<evidence type="ECO:0000256" key="1">
    <source>
        <dbReference type="SAM" id="MobiDB-lite"/>
    </source>
</evidence>
<feature type="region of interest" description="Disordered" evidence="1">
    <location>
        <begin position="103"/>
        <end position="123"/>
    </location>
</feature>
<dbReference type="Proteomes" id="UP000182444">
    <property type="component" value="Chromosome 1A"/>
</dbReference>
<dbReference type="RefSeq" id="XP_068137721.1">
    <property type="nucleotide sequence ID" value="XM_068281620.1"/>
</dbReference>
<gene>
    <name evidence="2" type="ORF">YALI1_A03442g</name>
</gene>
<evidence type="ECO:0000313" key="2">
    <source>
        <dbReference type="EMBL" id="AOW00202.1"/>
    </source>
</evidence>
<accession>A0A1D8N3J5</accession>
<dbReference type="VEuPathDB" id="FungiDB:YALI0_A03069g"/>
<protein>
    <submittedName>
        <fullName evidence="2">Uncharacterized protein</fullName>
    </submittedName>
</protein>
<dbReference type="EMBL" id="CP017553">
    <property type="protein sequence ID" value="AOW00202.1"/>
    <property type="molecule type" value="Genomic_DNA"/>
</dbReference>
<name>A0A1D8N3J5_YARLL</name>
<evidence type="ECO:0000313" key="3">
    <source>
        <dbReference type="Proteomes" id="UP000182444"/>
    </source>
</evidence>
<reference evidence="2 3" key="1">
    <citation type="journal article" date="2016" name="PLoS ONE">
        <title>Sequence Assembly of Yarrowia lipolytica Strain W29/CLIB89 Shows Transposable Element Diversity.</title>
        <authorList>
            <person name="Magnan C."/>
            <person name="Yu J."/>
            <person name="Chang I."/>
            <person name="Jahn E."/>
            <person name="Kanomata Y."/>
            <person name="Wu J."/>
            <person name="Zeller M."/>
            <person name="Oakes M."/>
            <person name="Baldi P."/>
            <person name="Sandmeyer S."/>
        </authorList>
    </citation>
    <scope>NUCLEOTIDE SEQUENCE [LARGE SCALE GENOMIC DNA]</scope>
    <source>
        <strain evidence="3">CLIB89(W29)</strain>
    </source>
</reference>
<sequence>MHLTVPSSFNNRWPVQSRLMFKTPICMFHLLQMCGVGLKLVADRVLVKARGIVDKRGIESKRGRKTRQVIIQIPYQSRSERVSPFLSPTVTLLGWYRRTSRETKKVGGTADGSPENADPDNRVRGANAKTGYLDVIPIVRQVSAEVTLTQVLIQPVGIRRYTSHRRTHLTRLDCLFATVTM</sequence>
<proteinExistence type="predicted"/>
<dbReference type="VEuPathDB" id="FungiDB:YALI1_A03442g"/>
<dbReference type="GeneID" id="94582280"/>
<dbReference type="AlphaFoldDB" id="A0A1D8N3J5"/>
<organism evidence="2 3">
    <name type="scientific">Yarrowia lipolytica</name>
    <name type="common">Candida lipolytica</name>
    <dbReference type="NCBI Taxonomy" id="4952"/>
    <lineage>
        <taxon>Eukaryota</taxon>
        <taxon>Fungi</taxon>
        <taxon>Dikarya</taxon>
        <taxon>Ascomycota</taxon>
        <taxon>Saccharomycotina</taxon>
        <taxon>Dipodascomycetes</taxon>
        <taxon>Dipodascales</taxon>
        <taxon>Dipodascales incertae sedis</taxon>
        <taxon>Yarrowia</taxon>
    </lineage>
</organism>